<organism evidence="2">
    <name type="scientific">Anopheles braziliensis</name>
    <dbReference type="NCBI Taxonomy" id="58242"/>
    <lineage>
        <taxon>Eukaryota</taxon>
        <taxon>Metazoa</taxon>
        <taxon>Ecdysozoa</taxon>
        <taxon>Arthropoda</taxon>
        <taxon>Hexapoda</taxon>
        <taxon>Insecta</taxon>
        <taxon>Pterygota</taxon>
        <taxon>Neoptera</taxon>
        <taxon>Endopterygota</taxon>
        <taxon>Diptera</taxon>
        <taxon>Nematocera</taxon>
        <taxon>Culicoidea</taxon>
        <taxon>Culicidae</taxon>
        <taxon>Anophelinae</taxon>
        <taxon>Anopheles</taxon>
    </lineage>
</organism>
<feature type="signal peptide" evidence="1">
    <location>
        <begin position="1"/>
        <end position="17"/>
    </location>
</feature>
<sequence>MSCDLLLLIVWRRVSVCVRVCVLGREFAAAIRHTPFRNVNRSSIIISAFEKQNHETEKKGTPLLYARSLLPLSSAV</sequence>
<reference evidence="2" key="1">
    <citation type="submission" date="2018-01" db="EMBL/GenBank/DDBJ databases">
        <title>An insight into the sialome of Amazonian anophelines.</title>
        <authorList>
            <person name="Ribeiro J.M."/>
            <person name="Scarpassa V."/>
            <person name="Calvo E."/>
        </authorList>
    </citation>
    <scope>NUCLEOTIDE SEQUENCE</scope>
    <source>
        <tissue evidence="2">Salivary glands</tissue>
    </source>
</reference>
<evidence type="ECO:0000313" key="2">
    <source>
        <dbReference type="EMBL" id="MBW33048.1"/>
    </source>
</evidence>
<name>A0A2M3ZXD6_9DIPT</name>
<evidence type="ECO:0000256" key="1">
    <source>
        <dbReference type="SAM" id="SignalP"/>
    </source>
</evidence>
<accession>A0A2M3ZXD6</accession>
<keyword evidence="1" id="KW-0732">Signal</keyword>
<feature type="chain" id="PRO_5014999072" evidence="1">
    <location>
        <begin position="18"/>
        <end position="76"/>
    </location>
</feature>
<protein>
    <submittedName>
        <fullName evidence="2">Putative secreted peptide</fullName>
    </submittedName>
</protein>
<dbReference type="EMBL" id="GGFM01012297">
    <property type="protein sequence ID" value="MBW33048.1"/>
    <property type="molecule type" value="Transcribed_RNA"/>
</dbReference>
<dbReference type="AlphaFoldDB" id="A0A2M3ZXD6"/>
<proteinExistence type="predicted"/>